<sequence>MGVEVPNPSKMSNKTVITGGAGNFGFTLGRAFAKTGTHVILYDINQPPWEIPKGVVHIQADVRNYDDLYAACEGADCVIHAASYGMTGVEQVSLLIRSVNVGGTGVVLEVCKRRNVPRLIYTSSINVVFAGQTILDGDEASVPYYPLNKHRNEYSRTKSIAEQMVLAANGSFLAGGGKLYTCALRPPGIYGPEEQRHLPRLLIIERGFFLFKLGSSDVLMNWVHVKNLVQAHILAAAALTPEKNYIAVSVCSSPGSSSGCKLVSCNSRGWIRWPSGPLPTLLFCERPFYTLGHLRFLNLPLGPRLPDFPSSRTTDSGFWELQAEGRGRPVHTGCFIPQGRRRARAPTENPQVRCECDSTLLPMLPSVQGTCTHCLRYRWWLRATRASGR</sequence>
<evidence type="ECO:0000256" key="3">
    <source>
        <dbReference type="RuleBase" id="RU004475"/>
    </source>
</evidence>
<dbReference type="InterPro" id="IPR050177">
    <property type="entry name" value="Lipid_A_modif_metabolic_enz"/>
</dbReference>
<dbReference type="GO" id="GO:0006694">
    <property type="term" value="P:steroid biosynthetic process"/>
    <property type="evidence" value="ECO:0007669"/>
    <property type="project" value="InterPro"/>
</dbReference>
<proteinExistence type="inferred from homology"/>
<dbReference type="PANTHER" id="PTHR43245:SF51">
    <property type="entry name" value="SHORT CHAIN DEHYDROGENASE_REDUCTASE FAMILY 42E, MEMBER 2"/>
    <property type="match status" value="1"/>
</dbReference>
<dbReference type="AlphaFoldDB" id="A0A8D2J6K5"/>
<evidence type="ECO:0000259" key="4">
    <source>
        <dbReference type="Pfam" id="PF01073"/>
    </source>
</evidence>
<accession>A0A8D2J6K5</accession>
<dbReference type="Proteomes" id="UP000694545">
    <property type="component" value="Unplaced"/>
</dbReference>
<evidence type="ECO:0000256" key="2">
    <source>
        <dbReference type="ARBA" id="ARBA00023002"/>
    </source>
</evidence>
<dbReference type="GO" id="GO:0016616">
    <property type="term" value="F:oxidoreductase activity, acting on the CH-OH group of donors, NAD or NADP as acceptor"/>
    <property type="evidence" value="ECO:0007669"/>
    <property type="project" value="InterPro"/>
</dbReference>
<dbReference type="PANTHER" id="PTHR43245">
    <property type="entry name" value="BIFUNCTIONAL POLYMYXIN RESISTANCE PROTEIN ARNA"/>
    <property type="match status" value="1"/>
</dbReference>
<reference evidence="5" key="1">
    <citation type="submission" date="2025-08" db="UniProtKB">
        <authorList>
            <consortium name="Ensembl"/>
        </authorList>
    </citation>
    <scope>IDENTIFICATION</scope>
</reference>
<dbReference type="InterPro" id="IPR002225">
    <property type="entry name" value="3Beta_OHSteriod_DH/Estase"/>
</dbReference>
<dbReference type="SUPFAM" id="SSF51735">
    <property type="entry name" value="NAD(P)-binding Rossmann-fold domains"/>
    <property type="match status" value="1"/>
</dbReference>
<keyword evidence="6" id="KW-1185">Reference proteome</keyword>
<dbReference type="Pfam" id="PF01073">
    <property type="entry name" value="3Beta_HSD"/>
    <property type="match status" value="1"/>
</dbReference>
<keyword evidence="2 3" id="KW-0560">Oxidoreductase</keyword>
<organism evidence="5 6">
    <name type="scientific">Varanus komodoensis</name>
    <name type="common">Komodo dragon</name>
    <dbReference type="NCBI Taxonomy" id="61221"/>
    <lineage>
        <taxon>Eukaryota</taxon>
        <taxon>Metazoa</taxon>
        <taxon>Chordata</taxon>
        <taxon>Craniata</taxon>
        <taxon>Vertebrata</taxon>
        <taxon>Euteleostomi</taxon>
        <taxon>Lepidosauria</taxon>
        <taxon>Squamata</taxon>
        <taxon>Bifurcata</taxon>
        <taxon>Unidentata</taxon>
        <taxon>Episquamata</taxon>
        <taxon>Toxicofera</taxon>
        <taxon>Anguimorpha</taxon>
        <taxon>Paleoanguimorpha</taxon>
        <taxon>Varanoidea</taxon>
        <taxon>Varanidae</taxon>
        <taxon>Varanus</taxon>
    </lineage>
</organism>
<dbReference type="Ensembl" id="ENSVKKT00000007644.1">
    <property type="protein sequence ID" value="ENSVKKP00000007450.1"/>
    <property type="gene ID" value="ENSVKKG00000005353.1"/>
</dbReference>
<dbReference type="InterPro" id="IPR036291">
    <property type="entry name" value="NAD(P)-bd_dom_sf"/>
</dbReference>
<evidence type="ECO:0000313" key="5">
    <source>
        <dbReference type="Ensembl" id="ENSVKKP00000007450.1"/>
    </source>
</evidence>
<dbReference type="Gene3D" id="3.40.50.720">
    <property type="entry name" value="NAD(P)-binding Rossmann-like Domain"/>
    <property type="match status" value="1"/>
</dbReference>
<evidence type="ECO:0000256" key="1">
    <source>
        <dbReference type="ARBA" id="ARBA00009219"/>
    </source>
</evidence>
<protein>
    <submittedName>
        <fullName evidence="5">Short chain dehydrogenase/reductase family 42E, member 2</fullName>
    </submittedName>
</protein>
<feature type="domain" description="3-beta hydroxysteroid dehydrogenase/isomerase" evidence="4">
    <location>
        <begin position="16"/>
        <end position="244"/>
    </location>
</feature>
<evidence type="ECO:0000313" key="6">
    <source>
        <dbReference type="Proteomes" id="UP000694545"/>
    </source>
</evidence>
<comment type="similarity">
    <text evidence="1 3">Belongs to the 3-beta-HSD family.</text>
</comment>
<reference evidence="5" key="2">
    <citation type="submission" date="2025-09" db="UniProtKB">
        <authorList>
            <consortium name="Ensembl"/>
        </authorList>
    </citation>
    <scope>IDENTIFICATION</scope>
</reference>
<name>A0A8D2J6K5_VARKO</name>